<dbReference type="SUPFAM" id="SSF47807">
    <property type="entry name" value="5' to 3' exonuclease, C-terminal subdomain"/>
    <property type="match status" value="1"/>
</dbReference>
<keyword evidence="2" id="KW-0378">Hydrolase</keyword>
<reference evidence="5 6" key="1">
    <citation type="submission" date="2019-12" db="EMBL/GenBank/DDBJ databases">
        <authorList>
            <person name="Floudas D."/>
            <person name="Bentzer J."/>
            <person name="Ahren D."/>
            <person name="Johansson T."/>
            <person name="Persson P."/>
            <person name="Tunlid A."/>
        </authorList>
    </citation>
    <scope>NUCLEOTIDE SEQUENCE [LARGE SCALE GENOMIC DNA]</scope>
    <source>
        <strain evidence="5 6">CBS 102.39</strain>
    </source>
</reference>
<dbReference type="EMBL" id="JAACJL010000015">
    <property type="protein sequence ID" value="KAF4620656.1"/>
    <property type="molecule type" value="Genomic_DNA"/>
</dbReference>
<dbReference type="Gene3D" id="3.40.50.1010">
    <property type="entry name" value="5'-nuclease"/>
    <property type="match status" value="2"/>
</dbReference>
<evidence type="ECO:0000313" key="6">
    <source>
        <dbReference type="Proteomes" id="UP000521872"/>
    </source>
</evidence>
<dbReference type="PRINTS" id="PR00853">
    <property type="entry name" value="XPGRADSUPER"/>
</dbReference>
<dbReference type="SMART" id="SM00484">
    <property type="entry name" value="XPGI"/>
    <property type="match status" value="1"/>
</dbReference>
<dbReference type="SUPFAM" id="SSF88723">
    <property type="entry name" value="PIN domain-like"/>
    <property type="match status" value="1"/>
</dbReference>
<proteinExistence type="predicted"/>
<dbReference type="InterPro" id="IPR036279">
    <property type="entry name" value="5-3_exonuclease_C_sf"/>
</dbReference>
<dbReference type="PANTHER" id="PTHR11081:SF75">
    <property type="entry name" value="ENDONUCLEASE, PUTATIVE (AFU_ORTHOLOGUE AFUA_3G13260)-RELATED"/>
    <property type="match status" value="1"/>
</dbReference>
<dbReference type="AlphaFoldDB" id="A0A8H4R0Q7"/>
<dbReference type="InterPro" id="IPR006085">
    <property type="entry name" value="XPG_DNA_repair_N"/>
</dbReference>
<name>A0A8H4R0Q7_9AGAR</name>
<dbReference type="GO" id="GO:0017108">
    <property type="term" value="F:5'-flap endonuclease activity"/>
    <property type="evidence" value="ECO:0007669"/>
    <property type="project" value="TreeGrafter"/>
</dbReference>
<evidence type="ECO:0008006" key="7">
    <source>
        <dbReference type="Google" id="ProtNLM"/>
    </source>
</evidence>
<organism evidence="5 6">
    <name type="scientific">Agrocybe pediades</name>
    <dbReference type="NCBI Taxonomy" id="84607"/>
    <lineage>
        <taxon>Eukaryota</taxon>
        <taxon>Fungi</taxon>
        <taxon>Dikarya</taxon>
        <taxon>Basidiomycota</taxon>
        <taxon>Agaricomycotina</taxon>
        <taxon>Agaricomycetes</taxon>
        <taxon>Agaricomycetidae</taxon>
        <taxon>Agaricales</taxon>
        <taxon>Agaricineae</taxon>
        <taxon>Strophariaceae</taxon>
        <taxon>Agrocybe</taxon>
    </lineage>
</organism>
<evidence type="ECO:0000313" key="5">
    <source>
        <dbReference type="EMBL" id="KAF4620656.1"/>
    </source>
</evidence>
<dbReference type="SMART" id="SM00485">
    <property type="entry name" value="XPGN"/>
    <property type="match status" value="1"/>
</dbReference>
<dbReference type="CDD" id="cd09870">
    <property type="entry name" value="PIN_YEN1"/>
    <property type="match status" value="1"/>
</dbReference>
<keyword evidence="1" id="KW-0540">Nuclease</keyword>
<evidence type="ECO:0000256" key="1">
    <source>
        <dbReference type="ARBA" id="ARBA00022722"/>
    </source>
</evidence>
<dbReference type="InterPro" id="IPR029060">
    <property type="entry name" value="PIN-like_dom_sf"/>
</dbReference>
<dbReference type="InterPro" id="IPR006086">
    <property type="entry name" value="XPG-I_dom"/>
</dbReference>
<dbReference type="InterPro" id="IPR041177">
    <property type="entry name" value="GEN1_C"/>
</dbReference>
<sequence length="689" mass="77784">MGVPGLWETINKVGKSTSLLHLAVTRGFENNDSRRRGYRLGIDASIWFHHALGSKGGENPELRNLFFRLIFLAKQPIIPLFMFDGRKRPRTKRGSNLGKSGSHPLVKDFKKLIEAFGMDWMEAPGEAEAELAHLNKQGYIDAVMTDDCDAFIFGAQVVLKNLSSNLSGNKSNPATNCEDKTDKLHTMLYRASDIATDSEVQLSRGGLILFALLSGGDYRKGVERIGKKIAHGLARCKFGDELLENYENMRTRRPEFNGFLQHWRARVNRELKENTKGFLPSRQSLTIPDNFPDLEVLEQYAFPLTSGSGRQNTTTNSLALHEKNHLSLAEIAGLCEKYFEWGYRDKIIERFRNLLWPCAVIRVLRHVALEADQQLQNAGHGRRNDMVIPLSLLKKFLKPKDKRLDIAAAFVNRGTAQTSSQYNDDDQIVLKIKRKRQHSSTDQLEEFYVEVSPVELVKLANSGIKGTRQEPDVRKQTKKAPPGANDMLSLWIPGSVLRVVYPSLVDEFEKEGRSHSRKGKGKAKAVNHEDITMDNEITENANTPARILQTRDNNRQPFDKTGSLEYEYETELDPWFIPSACWEVPFQRNVGRGFLFTFPNPNPDDKYTEDFVDDAVEVMCHSSEAIASTDVAMTHAERLADHILLKGGSASRKRKLSENSFALTHGGPTKRQMKTSNSQVLDALETLIL</sequence>
<dbReference type="PANTHER" id="PTHR11081">
    <property type="entry name" value="FLAP ENDONUCLEASE FAMILY MEMBER"/>
    <property type="match status" value="1"/>
</dbReference>
<keyword evidence="6" id="KW-1185">Reference proteome</keyword>
<dbReference type="Gene3D" id="1.10.150.20">
    <property type="entry name" value="5' to 3' exonuclease, C-terminal subdomain"/>
    <property type="match status" value="1"/>
</dbReference>
<dbReference type="InterPro" id="IPR006084">
    <property type="entry name" value="XPG/Rad2"/>
</dbReference>
<feature type="domain" description="XPG N-terminal" evidence="4">
    <location>
        <begin position="1"/>
        <end position="113"/>
    </location>
</feature>
<comment type="caution">
    <text evidence="5">The sequence shown here is derived from an EMBL/GenBank/DDBJ whole genome shotgun (WGS) entry which is preliminary data.</text>
</comment>
<evidence type="ECO:0000259" key="4">
    <source>
        <dbReference type="SMART" id="SM00485"/>
    </source>
</evidence>
<dbReference type="Pfam" id="PF18380">
    <property type="entry name" value="GEN1_C"/>
    <property type="match status" value="1"/>
</dbReference>
<evidence type="ECO:0000256" key="2">
    <source>
        <dbReference type="ARBA" id="ARBA00022801"/>
    </source>
</evidence>
<protein>
    <recommendedName>
        <fullName evidence="7">PIN domain-like protein</fullName>
    </recommendedName>
</protein>
<dbReference type="Pfam" id="PF00867">
    <property type="entry name" value="XPG_I"/>
    <property type="match status" value="1"/>
</dbReference>
<evidence type="ECO:0000259" key="3">
    <source>
        <dbReference type="SMART" id="SM00484"/>
    </source>
</evidence>
<gene>
    <name evidence="5" type="ORF">D9613_000579</name>
</gene>
<feature type="domain" description="XPG-I" evidence="3">
    <location>
        <begin position="114"/>
        <end position="194"/>
    </location>
</feature>
<dbReference type="GO" id="GO:0006281">
    <property type="term" value="P:DNA repair"/>
    <property type="evidence" value="ECO:0007669"/>
    <property type="project" value="UniProtKB-ARBA"/>
</dbReference>
<dbReference type="Proteomes" id="UP000521872">
    <property type="component" value="Unassembled WGS sequence"/>
</dbReference>
<accession>A0A8H4R0Q7</accession>